<evidence type="ECO:0000313" key="2">
    <source>
        <dbReference type="EMBL" id="CEP12584.1"/>
    </source>
</evidence>
<dbReference type="OrthoDB" id="2291053at2759"/>
<accession>A0A0B7NC39</accession>
<feature type="region of interest" description="Disordered" evidence="1">
    <location>
        <begin position="526"/>
        <end position="546"/>
    </location>
</feature>
<dbReference type="Proteomes" id="UP000054107">
    <property type="component" value="Unassembled WGS sequence"/>
</dbReference>
<feature type="compositionally biased region" description="Polar residues" evidence="1">
    <location>
        <begin position="248"/>
        <end position="270"/>
    </location>
</feature>
<proteinExistence type="predicted"/>
<dbReference type="AlphaFoldDB" id="A0A0B7NC39"/>
<feature type="region of interest" description="Disordered" evidence="1">
    <location>
        <begin position="305"/>
        <end position="324"/>
    </location>
</feature>
<feature type="compositionally biased region" description="Acidic residues" evidence="1">
    <location>
        <begin position="536"/>
        <end position="546"/>
    </location>
</feature>
<organism evidence="2 3">
    <name type="scientific">Parasitella parasitica</name>
    <dbReference type="NCBI Taxonomy" id="35722"/>
    <lineage>
        <taxon>Eukaryota</taxon>
        <taxon>Fungi</taxon>
        <taxon>Fungi incertae sedis</taxon>
        <taxon>Mucoromycota</taxon>
        <taxon>Mucoromycotina</taxon>
        <taxon>Mucoromycetes</taxon>
        <taxon>Mucorales</taxon>
        <taxon>Mucorineae</taxon>
        <taxon>Mucoraceae</taxon>
        <taxon>Parasitella</taxon>
    </lineage>
</organism>
<protein>
    <submittedName>
        <fullName evidence="2">Uncharacterized protein</fullName>
    </submittedName>
</protein>
<evidence type="ECO:0000313" key="3">
    <source>
        <dbReference type="Proteomes" id="UP000054107"/>
    </source>
</evidence>
<dbReference type="EMBL" id="LN728061">
    <property type="protein sequence ID" value="CEP12584.1"/>
    <property type="molecule type" value="Genomic_DNA"/>
</dbReference>
<name>A0A0B7NC39_9FUNG</name>
<sequence length="546" mass="60347">MSKNDAKDDVEIMAYHAPNAQQTDTSVNHTTMATDFIQPDGHDNIQQDDDFGSFDGATDDDSFGSFDGQVVDDVDHIPSFNTLQDVINLWQHLLIQIYSYEAFESFRGASKSIRHYVLEDAPESLYSRLTWDSITRYTEDDTGIPKVKWHQSEIERLHLDALACKRIATPLISTPASLCTEEITKKPREIETMKPPLTTLIGSAPTPVTLAMASQTAACANNINTPPSEKRSSSFSISSLSKFLPHLSRTNLPKSPRSPTSPSQPLHQFSSKKSISHLNAPLKQDVSSSITRPNSVAFMSTQDIDEMSASSRKPTEQPRPVPQSMDLFDFTEDTAAIVKSPTHFQFSFQPLIPTQTIAPASVPTPAPASTRRNTIPANMHSEIKSKTPYLAATCEDEFGDFATEQDSLEDDFGDLKQETLQTAQEPFKSNLVNSMNEDPFGIVGYSYPNSISGCLQLPPGQQANNPIAIDDSIFSAKSTATASKTSVPRTFDAFSCSNNRLKTEKFTTGFSSITDDLFDMNLTFAKNDPDQNEKVTEDDDWGDWAY</sequence>
<reference evidence="2 3" key="1">
    <citation type="submission" date="2014-09" db="EMBL/GenBank/DDBJ databases">
        <authorList>
            <person name="Ellenberger Sabrina"/>
        </authorList>
    </citation>
    <scope>NUCLEOTIDE SEQUENCE [LARGE SCALE GENOMIC DNA]</scope>
    <source>
        <strain evidence="2 3">CBS 412.66</strain>
    </source>
</reference>
<gene>
    <name evidence="2" type="primary">PARPA_06555.1 scaffold 22734</name>
</gene>
<keyword evidence="3" id="KW-1185">Reference proteome</keyword>
<evidence type="ECO:0000256" key="1">
    <source>
        <dbReference type="SAM" id="MobiDB-lite"/>
    </source>
</evidence>
<feature type="region of interest" description="Disordered" evidence="1">
    <location>
        <begin position="247"/>
        <end position="270"/>
    </location>
</feature>